<proteinExistence type="predicted"/>
<dbReference type="Gene3D" id="2.30.110.10">
    <property type="entry name" value="Electron Transport, Fmn-binding Protein, Chain A"/>
    <property type="match status" value="1"/>
</dbReference>
<name>A0A6M8HV40_9PROT</name>
<evidence type="ECO:0000313" key="3">
    <source>
        <dbReference type="EMBL" id="QKE92106.1"/>
    </source>
</evidence>
<dbReference type="KEGG" id="lck:HN018_20540"/>
<feature type="domain" description="Flavin reductase like" evidence="2">
    <location>
        <begin position="12"/>
        <end position="157"/>
    </location>
</feature>
<dbReference type="GO" id="GO:0042602">
    <property type="term" value="F:riboflavin reductase (NADPH) activity"/>
    <property type="evidence" value="ECO:0007669"/>
    <property type="project" value="TreeGrafter"/>
</dbReference>
<dbReference type="PANTHER" id="PTHR30466:SF1">
    <property type="entry name" value="FMN REDUCTASE (NADH) RUTF"/>
    <property type="match status" value="1"/>
</dbReference>
<keyword evidence="4" id="KW-1185">Reference proteome</keyword>
<dbReference type="GO" id="GO:0010181">
    <property type="term" value="F:FMN binding"/>
    <property type="evidence" value="ECO:0007669"/>
    <property type="project" value="InterPro"/>
</dbReference>
<accession>A0A6M8HV40</accession>
<protein>
    <submittedName>
        <fullName evidence="3">FMN reductase</fullName>
    </submittedName>
</protein>
<gene>
    <name evidence="3" type="ORF">HN018_20540</name>
</gene>
<dbReference type="AlphaFoldDB" id="A0A6M8HV40"/>
<dbReference type="PANTHER" id="PTHR30466">
    <property type="entry name" value="FLAVIN REDUCTASE"/>
    <property type="match status" value="1"/>
</dbReference>
<dbReference type="InterPro" id="IPR050268">
    <property type="entry name" value="NADH-dep_flavin_reductase"/>
</dbReference>
<dbReference type="InterPro" id="IPR012349">
    <property type="entry name" value="Split_barrel_FMN-bd"/>
</dbReference>
<dbReference type="SUPFAM" id="SSF50475">
    <property type="entry name" value="FMN-binding split barrel"/>
    <property type="match status" value="1"/>
</dbReference>
<evidence type="ECO:0000259" key="2">
    <source>
        <dbReference type="SMART" id="SM00903"/>
    </source>
</evidence>
<reference evidence="3 4" key="1">
    <citation type="journal article" date="2014" name="World J. Microbiol. Biotechnol.">
        <title>Biodiversity and physiological characteristics of Antarctic and Arctic lichens-associated bacteria.</title>
        <authorList>
            <person name="Lee Y.M."/>
            <person name="Kim E.H."/>
            <person name="Lee H.K."/>
            <person name="Hong S.G."/>
        </authorList>
    </citation>
    <scope>NUCLEOTIDE SEQUENCE [LARGE SCALE GENOMIC DNA]</scope>
    <source>
        <strain evidence="3 4">PAMC 26569</strain>
    </source>
</reference>
<dbReference type="SMART" id="SM00903">
    <property type="entry name" value="Flavin_Reduct"/>
    <property type="match status" value="1"/>
</dbReference>
<dbReference type="Pfam" id="PF01613">
    <property type="entry name" value="Flavin_Reduct"/>
    <property type="match status" value="1"/>
</dbReference>
<dbReference type="RefSeq" id="WP_171833788.1">
    <property type="nucleotide sequence ID" value="NZ_CP053708.1"/>
</dbReference>
<dbReference type="EMBL" id="CP053708">
    <property type="protein sequence ID" value="QKE92106.1"/>
    <property type="molecule type" value="Genomic_DNA"/>
</dbReference>
<evidence type="ECO:0000313" key="4">
    <source>
        <dbReference type="Proteomes" id="UP000500767"/>
    </source>
</evidence>
<organism evidence="3 4">
    <name type="scientific">Lichenicola cladoniae</name>
    <dbReference type="NCBI Taxonomy" id="1484109"/>
    <lineage>
        <taxon>Bacteria</taxon>
        <taxon>Pseudomonadati</taxon>
        <taxon>Pseudomonadota</taxon>
        <taxon>Alphaproteobacteria</taxon>
        <taxon>Acetobacterales</taxon>
        <taxon>Acetobacteraceae</taxon>
        <taxon>Lichenicola</taxon>
    </lineage>
</organism>
<dbReference type="GO" id="GO:0006208">
    <property type="term" value="P:pyrimidine nucleobase catabolic process"/>
    <property type="evidence" value="ECO:0007669"/>
    <property type="project" value="TreeGrafter"/>
</dbReference>
<dbReference type="Proteomes" id="UP000500767">
    <property type="component" value="Chromosome"/>
</dbReference>
<keyword evidence="1" id="KW-0560">Oxidoreductase</keyword>
<sequence length="161" mass="17092">MGVDTTIYREAMSRLGAAVNVITTGDGVSRHGLTASAVCSVTDDPPTLLVCINRSSRSRAAFIEGGPICVNTLAHAQRDISVAFAGKLDMEERFTEGVWTTLVTGAPVLEQSLVSFDCLVSSVVEVGTHSVIFCHVQDIRLGDPAAALVYFARAYHGLSHV</sequence>
<dbReference type="InterPro" id="IPR002563">
    <property type="entry name" value="Flavin_Rdtase-like_dom"/>
</dbReference>
<evidence type="ECO:0000256" key="1">
    <source>
        <dbReference type="ARBA" id="ARBA00023002"/>
    </source>
</evidence>